<dbReference type="Gene3D" id="3.40.1280.10">
    <property type="match status" value="1"/>
</dbReference>
<dbReference type="InterPro" id="IPR013123">
    <property type="entry name" value="SpoU_subst-bd"/>
</dbReference>
<dbReference type="InterPro" id="IPR051259">
    <property type="entry name" value="rRNA_Methyltransferase"/>
</dbReference>
<dbReference type="InterPro" id="IPR053888">
    <property type="entry name" value="MRM3-like_sub_bind"/>
</dbReference>
<comment type="similarity">
    <text evidence="1">Belongs to the class IV-like SAM-binding methyltransferase superfamily. RNA methyltransferase TrmH family.</text>
</comment>
<evidence type="ECO:0000256" key="4">
    <source>
        <dbReference type="SAM" id="Phobius"/>
    </source>
</evidence>
<feature type="region of interest" description="Disordered" evidence="3">
    <location>
        <begin position="222"/>
        <end position="249"/>
    </location>
</feature>
<name>A0A8C1YJL1_CYPCA</name>
<keyword evidence="2" id="KW-0698">rRNA processing</keyword>
<dbReference type="InterPro" id="IPR029028">
    <property type="entry name" value="Alpha/beta_knot_MTases"/>
</dbReference>
<keyword evidence="4" id="KW-0472">Membrane</keyword>
<dbReference type="SUPFAM" id="SSF55315">
    <property type="entry name" value="L30e-like"/>
    <property type="match status" value="1"/>
</dbReference>
<evidence type="ECO:0000313" key="6">
    <source>
        <dbReference type="Ensembl" id="ENSCCRP00015010485.1"/>
    </source>
</evidence>
<dbReference type="Gene3D" id="3.30.1330.30">
    <property type="match status" value="1"/>
</dbReference>
<dbReference type="Pfam" id="PF22435">
    <property type="entry name" value="MRM3-like_sub_bind"/>
    <property type="match status" value="1"/>
</dbReference>
<dbReference type="InterPro" id="IPR029064">
    <property type="entry name" value="Ribosomal_eL30-like_sf"/>
</dbReference>
<dbReference type="SMART" id="SM00967">
    <property type="entry name" value="SpoU_sub_bind"/>
    <property type="match status" value="1"/>
</dbReference>
<evidence type="ECO:0000259" key="5">
    <source>
        <dbReference type="SMART" id="SM00967"/>
    </source>
</evidence>
<keyword evidence="4" id="KW-1133">Transmembrane helix</keyword>
<evidence type="ECO:0000256" key="1">
    <source>
        <dbReference type="ARBA" id="ARBA00007228"/>
    </source>
</evidence>
<reference evidence="6" key="1">
    <citation type="submission" date="2025-08" db="UniProtKB">
        <authorList>
            <consortium name="Ensembl"/>
        </authorList>
    </citation>
    <scope>IDENTIFICATION</scope>
</reference>
<dbReference type="PANTHER" id="PTHR43191">
    <property type="entry name" value="RRNA METHYLTRANSFERASE 3"/>
    <property type="match status" value="1"/>
</dbReference>
<dbReference type="PANTHER" id="PTHR43191:SF2">
    <property type="entry name" value="RRNA METHYLTRANSFERASE 3, MITOCHONDRIAL"/>
    <property type="match status" value="1"/>
</dbReference>
<organism evidence="6 7">
    <name type="scientific">Cyprinus carpio</name>
    <name type="common">Common carp</name>
    <dbReference type="NCBI Taxonomy" id="7962"/>
    <lineage>
        <taxon>Eukaryota</taxon>
        <taxon>Metazoa</taxon>
        <taxon>Chordata</taxon>
        <taxon>Craniata</taxon>
        <taxon>Vertebrata</taxon>
        <taxon>Euteleostomi</taxon>
        <taxon>Actinopterygii</taxon>
        <taxon>Neopterygii</taxon>
        <taxon>Teleostei</taxon>
        <taxon>Ostariophysi</taxon>
        <taxon>Cypriniformes</taxon>
        <taxon>Cyprinidae</taxon>
        <taxon>Cyprininae</taxon>
        <taxon>Cyprinus</taxon>
    </lineage>
</organism>
<keyword evidence="4" id="KW-0812">Transmembrane</keyword>
<dbReference type="Ensembl" id="ENSCCRT00015010881.1">
    <property type="protein sequence ID" value="ENSCCRP00015010485.1"/>
    <property type="gene ID" value="ENSCCRG00015004984.1"/>
</dbReference>
<accession>A0A8C1YJL1</accession>
<dbReference type="SUPFAM" id="SSF75217">
    <property type="entry name" value="alpha/beta knot"/>
    <property type="match status" value="1"/>
</dbReference>
<proteinExistence type="inferred from homology"/>
<evidence type="ECO:0000256" key="2">
    <source>
        <dbReference type="ARBA" id="ARBA00022552"/>
    </source>
</evidence>
<evidence type="ECO:0000256" key="3">
    <source>
        <dbReference type="SAM" id="MobiDB-lite"/>
    </source>
</evidence>
<dbReference type="GO" id="GO:0003723">
    <property type="term" value="F:RNA binding"/>
    <property type="evidence" value="ECO:0007669"/>
    <property type="project" value="TreeGrafter"/>
</dbReference>
<dbReference type="AlphaFoldDB" id="A0A8C1YJL1"/>
<feature type="domain" description="RNA 2-O ribose methyltransferase substrate binding" evidence="5">
    <location>
        <begin position="72"/>
        <end position="143"/>
    </location>
</feature>
<feature type="compositionally biased region" description="Acidic residues" evidence="3">
    <location>
        <begin position="238"/>
        <end position="249"/>
    </location>
</feature>
<feature type="transmembrane region" description="Helical" evidence="4">
    <location>
        <begin position="12"/>
        <end position="37"/>
    </location>
</feature>
<dbReference type="GO" id="GO:0006364">
    <property type="term" value="P:rRNA processing"/>
    <property type="evidence" value="ECO:0007669"/>
    <property type="project" value="UniProtKB-KW"/>
</dbReference>
<sequence>MFIYFTTKSETFIFIIFCILYSFITHRLIYFKCLFLLIQYLRKLEYFCRSPLRKVASVARSRAFRDKEGKVLLEGRRLICDALSAGAAPQMIFFSAVERLQDLPLEKLQQAKLIKVKYEDMKTWSDLVSPQGVIAIFSKPDASRQVFPKDTHLQLVPLFLLSLAVFFPSGCVDAWEPKVLLAALGAHFRLPVFPNLDWDEISKHLPKDVVVHVADNSSSFIKAPVSGQTENGTANEYSESDSDEESDDELSLPCLKPQVYYESWAQRKTHGLSLEALQLAEETEGKRLFVPMAPGVDSLNSAMAASILLFEGRRQLLQLLDKTRRRTRSKRVFFL</sequence>
<dbReference type="Proteomes" id="UP000694700">
    <property type="component" value="Unplaced"/>
</dbReference>
<dbReference type="InterPro" id="IPR029026">
    <property type="entry name" value="tRNA_m1G_MTases_N"/>
</dbReference>
<dbReference type="GO" id="GO:0008168">
    <property type="term" value="F:methyltransferase activity"/>
    <property type="evidence" value="ECO:0007669"/>
    <property type="project" value="InterPro"/>
</dbReference>
<feature type="compositionally biased region" description="Polar residues" evidence="3">
    <location>
        <begin position="222"/>
        <end position="237"/>
    </location>
</feature>
<evidence type="ECO:0000313" key="7">
    <source>
        <dbReference type="Proteomes" id="UP000694700"/>
    </source>
</evidence>
<protein>
    <recommendedName>
        <fullName evidence="5">RNA 2-O ribose methyltransferase substrate binding domain-containing protein</fullName>
    </recommendedName>
</protein>